<dbReference type="EMBL" id="JAUEPS010000207">
    <property type="protein sequence ID" value="KAK0433834.1"/>
    <property type="molecule type" value="Genomic_DNA"/>
</dbReference>
<evidence type="ECO:0000313" key="1">
    <source>
        <dbReference type="EMBL" id="KAK0433834.1"/>
    </source>
</evidence>
<name>A0AA39MHF3_ARMTA</name>
<reference evidence="1" key="1">
    <citation type="submission" date="2023-06" db="EMBL/GenBank/DDBJ databases">
        <authorList>
            <consortium name="Lawrence Berkeley National Laboratory"/>
            <person name="Ahrendt S."/>
            <person name="Sahu N."/>
            <person name="Indic B."/>
            <person name="Wong-Bajracharya J."/>
            <person name="Merenyi Z."/>
            <person name="Ke H.-M."/>
            <person name="Monk M."/>
            <person name="Kocsube S."/>
            <person name="Drula E."/>
            <person name="Lipzen A."/>
            <person name="Balint B."/>
            <person name="Henrissat B."/>
            <person name="Andreopoulos B."/>
            <person name="Martin F.M."/>
            <person name="Harder C.B."/>
            <person name="Rigling D."/>
            <person name="Ford K.L."/>
            <person name="Foster G.D."/>
            <person name="Pangilinan J."/>
            <person name="Papanicolaou A."/>
            <person name="Barry K."/>
            <person name="LaButti K."/>
            <person name="Viragh M."/>
            <person name="Koriabine M."/>
            <person name="Yan M."/>
            <person name="Riley R."/>
            <person name="Champramary S."/>
            <person name="Plett K.L."/>
            <person name="Tsai I.J."/>
            <person name="Slot J."/>
            <person name="Sipos G."/>
            <person name="Plett J."/>
            <person name="Nagy L.G."/>
            <person name="Grigoriev I.V."/>
        </authorList>
    </citation>
    <scope>NUCLEOTIDE SEQUENCE</scope>
    <source>
        <strain evidence="1">CCBAS 213</strain>
    </source>
</reference>
<dbReference type="GeneID" id="85354217"/>
<sequence>MQKLAQETREAIASYVSTKPDLSSLCMTNHAFANACRRVRYATIHLSEAPPFPPLFCAGDIKGYSHRCLGTVVAVSRAIRCDFPEVGKNIRRIVFFTEYLKTIDVDALIQLIETAPSVMEFVFVGTDLGFFMGSLRLLLSSMKMLLTLRFKGCSISTQTLNAIVQASLRLTTCDFGCTNDYNITMDDVTVDTHIALVQGDLALGLLQRSLRTLPLPSLEFIQLRILNMPKSWCPGQWVGKSPDYLSMLDSILCDIVHPRSFRGMVVCVTFYTVVTESFREKREAHTCSNPSLLILPVIFLGDNTLMDKLSQEIIDHIVHFLTSKPDLDNCSLVHRCFLSECCRIKFRTISVNETIPCPTGYVWILETTRWTAKEAADNLQRYYPDIHRYVRVVRFCGGSVKKEDVAGLMELFVQLPLATSFILEGFSGDSVTLPQLSEPLRKIESLTFSRGIVFADDLNNLLPVDVTADDISPETHVTLACLRSLDLSMPEVEDDSVQENYEWLHSIWLPTISELRIHSYCEWWCERANFLMDGLGPDSVHCHRRQRSQNAVAFLTQHSEAYTTQYQLKPHTLSMSLEPGIPS</sequence>
<comment type="caution">
    <text evidence="1">The sequence shown here is derived from an EMBL/GenBank/DDBJ whole genome shotgun (WGS) entry which is preliminary data.</text>
</comment>
<keyword evidence="2" id="KW-1185">Reference proteome</keyword>
<proteinExistence type="predicted"/>
<accession>A0AA39MHF3</accession>
<organism evidence="1 2">
    <name type="scientific">Armillaria tabescens</name>
    <name type="common">Ringless honey mushroom</name>
    <name type="synonym">Agaricus tabescens</name>
    <dbReference type="NCBI Taxonomy" id="1929756"/>
    <lineage>
        <taxon>Eukaryota</taxon>
        <taxon>Fungi</taxon>
        <taxon>Dikarya</taxon>
        <taxon>Basidiomycota</taxon>
        <taxon>Agaricomycotina</taxon>
        <taxon>Agaricomycetes</taxon>
        <taxon>Agaricomycetidae</taxon>
        <taxon>Agaricales</taxon>
        <taxon>Marasmiineae</taxon>
        <taxon>Physalacriaceae</taxon>
        <taxon>Desarmillaria</taxon>
    </lineage>
</organism>
<dbReference type="AlphaFoldDB" id="A0AA39MHF3"/>
<dbReference type="Proteomes" id="UP001175211">
    <property type="component" value="Unassembled WGS sequence"/>
</dbReference>
<protein>
    <submittedName>
        <fullName evidence="1">Uncharacterized protein</fullName>
    </submittedName>
</protein>
<dbReference type="RefSeq" id="XP_060321584.1">
    <property type="nucleotide sequence ID" value="XM_060470669.1"/>
</dbReference>
<evidence type="ECO:0000313" key="2">
    <source>
        <dbReference type="Proteomes" id="UP001175211"/>
    </source>
</evidence>
<gene>
    <name evidence="1" type="ORF">EV420DRAFT_1488929</name>
</gene>